<dbReference type="InterPro" id="IPR002110">
    <property type="entry name" value="Ankyrin_rpt"/>
</dbReference>
<dbReference type="InParanoid" id="A2FXT8"/>
<reference evidence="1" key="1">
    <citation type="submission" date="2006-10" db="EMBL/GenBank/DDBJ databases">
        <authorList>
            <person name="Amadeo P."/>
            <person name="Zhao Q."/>
            <person name="Wortman J."/>
            <person name="Fraser-Liggett C."/>
            <person name="Carlton J."/>
        </authorList>
    </citation>
    <scope>NUCLEOTIDE SEQUENCE</scope>
    <source>
        <strain evidence="1">G3</strain>
    </source>
</reference>
<dbReference type="SUPFAM" id="SSF48403">
    <property type="entry name" value="Ankyrin repeat"/>
    <property type="match status" value="1"/>
</dbReference>
<accession>A2FXT8</accession>
<evidence type="ECO:0000313" key="2">
    <source>
        <dbReference type="Proteomes" id="UP000001542"/>
    </source>
</evidence>
<organism evidence="1 2">
    <name type="scientific">Trichomonas vaginalis (strain ATCC PRA-98 / G3)</name>
    <dbReference type="NCBI Taxonomy" id="412133"/>
    <lineage>
        <taxon>Eukaryota</taxon>
        <taxon>Metamonada</taxon>
        <taxon>Parabasalia</taxon>
        <taxon>Trichomonadida</taxon>
        <taxon>Trichomonadidae</taxon>
        <taxon>Trichomonas</taxon>
    </lineage>
</organism>
<keyword evidence="2" id="KW-1185">Reference proteome</keyword>
<dbReference type="Proteomes" id="UP000001542">
    <property type="component" value="Unassembled WGS sequence"/>
</dbReference>
<dbReference type="Gene3D" id="1.25.40.20">
    <property type="entry name" value="Ankyrin repeat-containing domain"/>
    <property type="match status" value="1"/>
</dbReference>
<gene>
    <name evidence="1" type="ORF">TVAG_204080</name>
</gene>
<reference evidence="1" key="2">
    <citation type="journal article" date="2007" name="Science">
        <title>Draft genome sequence of the sexually transmitted pathogen Trichomonas vaginalis.</title>
        <authorList>
            <person name="Carlton J.M."/>
            <person name="Hirt R.P."/>
            <person name="Silva J.C."/>
            <person name="Delcher A.L."/>
            <person name="Schatz M."/>
            <person name="Zhao Q."/>
            <person name="Wortman J.R."/>
            <person name="Bidwell S.L."/>
            <person name="Alsmark U.C.M."/>
            <person name="Besteiro S."/>
            <person name="Sicheritz-Ponten T."/>
            <person name="Noel C.J."/>
            <person name="Dacks J.B."/>
            <person name="Foster P.G."/>
            <person name="Simillion C."/>
            <person name="Van de Peer Y."/>
            <person name="Miranda-Saavedra D."/>
            <person name="Barton G.J."/>
            <person name="Westrop G.D."/>
            <person name="Mueller S."/>
            <person name="Dessi D."/>
            <person name="Fiori P.L."/>
            <person name="Ren Q."/>
            <person name="Paulsen I."/>
            <person name="Zhang H."/>
            <person name="Bastida-Corcuera F.D."/>
            <person name="Simoes-Barbosa A."/>
            <person name="Brown M.T."/>
            <person name="Hayes R.D."/>
            <person name="Mukherjee M."/>
            <person name="Okumura C.Y."/>
            <person name="Schneider R."/>
            <person name="Smith A.J."/>
            <person name="Vanacova S."/>
            <person name="Villalvazo M."/>
            <person name="Haas B.J."/>
            <person name="Pertea M."/>
            <person name="Feldblyum T.V."/>
            <person name="Utterback T.R."/>
            <person name="Shu C.L."/>
            <person name="Osoegawa K."/>
            <person name="de Jong P.J."/>
            <person name="Hrdy I."/>
            <person name="Horvathova L."/>
            <person name="Zubacova Z."/>
            <person name="Dolezal P."/>
            <person name="Malik S.B."/>
            <person name="Logsdon J.M. Jr."/>
            <person name="Henze K."/>
            <person name="Gupta A."/>
            <person name="Wang C.C."/>
            <person name="Dunne R.L."/>
            <person name="Upcroft J.A."/>
            <person name="Upcroft P."/>
            <person name="White O."/>
            <person name="Salzberg S.L."/>
            <person name="Tang P."/>
            <person name="Chiu C.-H."/>
            <person name="Lee Y.-S."/>
            <person name="Embley T.M."/>
            <person name="Coombs G.H."/>
            <person name="Mottram J.C."/>
            <person name="Tachezy J."/>
            <person name="Fraser-Liggett C.M."/>
            <person name="Johnson P.J."/>
        </authorList>
    </citation>
    <scope>NUCLEOTIDE SEQUENCE [LARGE SCALE GENOMIC DNA]</scope>
    <source>
        <strain evidence="1">G3</strain>
    </source>
</reference>
<proteinExistence type="predicted"/>
<dbReference type="EMBL" id="DS114121">
    <property type="protein sequence ID" value="EAX90273.1"/>
    <property type="molecule type" value="Genomic_DNA"/>
</dbReference>
<dbReference type="Pfam" id="PF13637">
    <property type="entry name" value="Ank_4"/>
    <property type="match status" value="1"/>
</dbReference>
<dbReference type="InterPro" id="IPR036770">
    <property type="entry name" value="Ankyrin_rpt-contain_sf"/>
</dbReference>
<dbReference type="AlphaFoldDB" id="A2FXT8"/>
<name>A2FXT8_TRIV3</name>
<sequence length="68" mass="7809">MFNIPSICEYFISHGANINEKNDSGETALYSATWFNCKEIVEILPYSFFIGSKTNHQLIYEIHITNSC</sequence>
<protein>
    <submittedName>
        <fullName evidence="1">Uncharacterized protein</fullName>
    </submittedName>
</protein>
<evidence type="ECO:0000313" key="1">
    <source>
        <dbReference type="EMBL" id="EAX90273.1"/>
    </source>
</evidence>